<keyword evidence="3" id="KW-0812">Transmembrane</keyword>
<protein>
    <submittedName>
        <fullName evidence="4">CDP-alcohol phosphatidyltransferase family protein</fullName>
        <ecNumber evidence="4">2.7.8.-</ecNumber>
    </submittedName>
</protein>
<feature type="transmembrane region" description="Helical" evidence="3">
    <location>
        <begin position="228"/>
        <end position="244"/>
    </location>
</feature>
<comment type="similarity">
    <text evidence="2">Belongs to the CDP-alcohol phosphatidyltransferase class-I family.</text>
</comment>
<comment type="caution">
    <text evidence="4">The sequence shown here is derived from an EMBL/GenBank/DDBJ whole genome shotgun (WGS) entry which is preliminary data.</text>
</comment>
<keyword evidence="1 2" id="KW-0808">Transferase</keyword>
<name>A0ABV8U3K8_9ACTN</name>
<keyword evidence="3" id="KW-1133">Transmembrane helix</keyword>
<dbReference type="InterPro" id="IPR043130">
    <property type="entry name" value="CDP-OH_PTrfase_TM_dom"/>
</dbReference>
<evidence type="ECO:0000313" key="5">
    <source>
        <dbReference type="Proteomes" id="UP001595823"/>
    </source>
</evidence>
<accession>A0ABV8U3K8</accession>
<evidence type="ECO:0000256" key="2">
    <source>
        <dbReference type="RuleBase" id="RU003750"/>
    </source>
</evidence>
<feature type="transmembrane region" description="Helical" evidence="3">
    <location>
        <begin position="577"/>
        <end position="596"/>
    </location>
</feature>
<organism evidence="4 5">
    <name type="scientific">Salininema proteolyticum</name>
    <dbReference type="NCBI Taxonomy" id="1607685"/>
    <lineage>
        <taxon>Bacteria</taxon>
        <taxon>Bacillati</taxon>
        <taxon>Actinomycetota</taxon>
        <taxon>Actinomycetes</taxon>
        <taxon>Glycomycetales</taxon>
        <taxon>Glycomycetaceae</taxon>
        <taxon>Salininema</taxon>
    </lineage>
</organism>
<evidence type="ECO:0000313" key="4">
    <source>
        <dbReference type="EMBL" id="MFC4337196.1"/>
    </source>
</evidence>
<gene>
    <name evidence="4" type="ORF">ACFPET_18500</name>
</gene>
<dbReference type="InterPro" id="IPR048254">
    <property type="entry name" value="CDP_ALCOHOL_P_TRANSF_CS"/>
</dbReference>
<dbReference type="Proteomes" id="UP001595823">
    <property type="component" value="Unassembled WGS sequence"/>
</dbReference>
<keyword evidence="5" id="KW-1185">Reference proteome</keyword>
<evidence type="ECO:0000256" key="3">
    <source>
        <dbReference type="SAM" id="Phobius"/>
    </source>
</evidence>
<dbReference type="PROSITE" id="PS00379">
    <property type="entry name" value="CDP_ALCOHOL_P_TRANSF"/>
    <property type="match status" value="1"/>
</dbReference>
<feature type="transmembrane region" description="Helical" evidence="3">
    <location>
        <begin position="602"/>
        <end position="624"/>
    </location>
</feature>
<keyword evidence="3" id="KW-0472">Membrane</keyword>
<feature type="transmembrane region" description="Helical" evidence="3">
    <location>
        <begin position="493"/>
        <end position="511"/>
    </location>
</feature>
<sequence>MRTAVIVDDSHLLFSDGESLRHRLERQLTDAGVDRVEVLSGGWSDFADLAESGEGHLYLVDARLVASDTTVNTVLADSSRRSGVLVGTDEAEAPTLVVDRGLVVQEGPSTLYYGGLVKVSGAQRKAMSGRWGEQGGQSDLGLAVLESMSREGVAVTSYRNGGLPYALASTVAQAEEVRDAADAVDLRAWRLSNAVKADDDLFATYAVSSWSPLLVRLAEKTRLKPTTITWWSIAFALGSAGIFATGFSPWYLLAAALMYFSFVFDCVDGQLARFTQQFSSFGGWLDMMADRGKEYVIYAGLAWGATQDGHAAWGVALAAIVVQTVRHTADTWYAVQLDTAVVKRAQNHASGEGTRLASSTGSALGAKLEAASNSVMSAHRSFLYWAKRTIVAGVGDRWAVLAVAALVWGPQVGLIVLLSWQLFALAYTSAGRLVRTLAARAAALDRPDRAVHRDDGLLAPLGLKWPPLATVVVGVLAAAAATALGAFGADPFLTLGIALAAVACALAGARGRHTFMYDWLIPAGLRAVEFGAIIAAGLAADVPLPAVYALVFVIALYFYDLAAGLDKAASPVSNRAYGLGWPVRSLLAIGASAVAVSLGDALVATVVFLALAVYSACTFLAAAVGGMRATSKPKETPVLV</sequence>
<dbReference type="EC" id="2.7.8.-" evidence="4"/>
<dbReference type="Gene3D" id="1.20.120.1760">
    <property type="match status" value="1"/>
</dbReference>
<feature type="transmembrane region" description="Helical" evidence="3">
    <location>
        <begin position="468"/>
        <end position="487"/>
    </location>
</feature>
<evidence type="ECO:0000256" key="1">
    <source>
        <dbReference type="ARBA" id="ARBA00022679"/>
    </source>
</evidence>
<dbReference type="InterPro" id="IPR000462">
    <property type="entry name" value="CDP-OH_P_trans"/>
</dbReference>
<dbReference type="EMBL" id="JBHSDK010000028">
    <property type="protein sequence ID" value="MFC4337196.1"/>
    <property type="molecule type" value="Genomic_DNA"/>
</dbReference>
<dbReference type="Pfam" id="PF01066">
    <property type="entry name" value="CDP-OH_P_transf"/>
    <property type="match status" value="1"/>
</dbReference>
<proteinExistence type="inferred from homology"/>
<reference evidence="5" key="1">
    <citation type="journal article" date="2019" name="Int. J. Syst. Evol. Microbiol.">
        <title>The Global Catalogue of Microorganisms (GCM) 10K type strain sequencing project: providing services to taxonomists for standard genome sequencing and annotation.</title>
        <authorList>
            <consortium name="The Broad Institute Genomics Platform"/>
            <consortium name="The Broad Institute Genome Sequencing Center for Infectious Disease"/>
            <person name="Wu L."/>
            <person name="Ma J."/>
        </authorList>
    </citation>
    <scope>NUCLEOTIDE SEQUENCE [LARGE SCALE GENOMIC DNA]</scope>
    <source>
        <strain evidence="5">IBRC-M 10908</strain>
    </source>
</reference>
<dbReference type="GO" id="GO:0016740">
    <property type="term" value="F:transferase activity"/>
    <property type="evidence" value="ECO:0007669"/>
    <property type="project" value="UniProtKB-KW"/>
</dbReference>
<dbReference type="RefSeq" id="WP_380623926.1">
    <property type="nucleotide sequence ID" value="NZ_JBHSDK010000028.1"/>
</dbReference>